<dbReference type="InterPro" id="IPR049227">
    <property type="entry name" value="DUF6824"/>
</dbReference>
<feature type="compositionally biased region" description="Low complexity" evidence="1">
    <location>
        <begin position="1"/>
        <end position="14"/>
    </location>
</feature>
<feature type="region of interest" description="Disordered" evidence="1">
    <location>
        <begin position="197"/>
        <end position="247"/>
    </location>
</feature>
<feature type="domain" description="DUF6824" evidence="2">
    <location>
        <begin position="96"/>
        <end position="192"/>
    </location>
</feature>
<feature type="compositionally biased region" description="Basic and acidic residues" evidence="1">
    <location>
        <begin position="521"/>
        <end position="531"/>
    </location>
</feature>
<evidence type="ECO:0000256" key="1">
    <source>
        <dbReference type="SAM" id="MobiDB-lite"/>
    </source>
</evidence>
<feature type="compositionally biased region" description="Basic residues" evidence="1">
    <location>
        <begin position="200"/>
        <end position="212"/>
    </location>
</feature>
<accession>A0ABD3MSK9</accession>
<dbReference type="Proteomes" id="UP001530400">
    <property type="component" value="Unassembled WGS sequence"/>
</dbReference>
<proteinExistence type="predicted"/>
<evidence type="ECO:0000313" key="4">
    <source>
        <dbReference type="Proteomes" id="UP001530400"/>
    </source>
</evidence>
<evidence type="ECO:0000313" key="3">
    <source>
        <dbReference type="EMBL" id="KAL3766094.1"/>
    </source>
</evidence>
<feature type="compositionally biased region" description="Polar residues" evidence="1">
    <location>
        <begin position="23"/>
        <end position="53"/>
    </location>
</feature>
<organism evidence="3 4">
    <name type="scientific">Cyclotella atomus</name>
    <dbReference type="NCBI Taxonomy" id="382360"/>
    <lineage>
        <taxon>Eukaryota</taxon>
        <taxon>Sar</taxon>
        <taxon>Stramenopiles</taxon>
        <taxon>Ochrophyta</taxon>
        <taxon>Bacillariophyta</taxon>
        <taxon>Coscinodiscophyceae</taxon>
        <taxon>Thalassiosirophycidae</taxon>
        <taxon>Stephanodiscales</taxon>
        <taxon>Stephanodiscaceae</taxon>
        <taxon>Cyclotella</taxon>
    </lineage>
</organism>
<reference evidence="3 4" key="1">
    <citation type="submission" date="2024-10" db="EMBL/GenBank/DDBJ databases">
        <title>Updated reference genomes for cyclostephanoid diatoms.</title>
        <authorList>
            <person name="Roberts W.R."/>
            <person name="Alverson A.J."/>
        </authorList>
    </citation>
    <scope>NUCLEOTIDE SEQUENCE [LARGE SCALE GENOMIC DNA]</scope>
    <source>
        <strain evidence="3 4">AJA010-31</strain>
    </source>
</reference>
<evidence type="ECO:0000259" key="2">
    <source>
        <dbReference type="Pfam" id="PF20710"/>
    </source>
</evidence>
<feature type="region of interest" description="Disordered" evidence="1">
    <location>
        <begin position="405"/>
        <end position="531"/>
    </location>
</feature>
<dbReference type="EMBL" id="JALLPJ020001391">
    <property type="protein sequence ID" value="KAL3766094.1"/>
    <property type="molecule type" value="Genomic_DNA"/>
</dbReference>
<name>A0ABD3MSK9_9STRA</name>
<keyword evidence="4" id="KW-1185">Reference proteome</keyword>
<dbReference type="AlphaFoldDB" id="A0ABD3MSK9"/>
<gene>
    <name evidence="3" type="ORF">ACHAWO_006122</name>
</gene>
<sequence>MNALNMNSNLQSQQSRRRAQSQKITSQDQKSEDSSASDNNMLMQRKTNNTIPKSSGVRISKNPVDETLKSGYVRAPSSVKDDEAATENVMMPHPNDVLCGRGGSINAHTGNVVFRRWIQERRESYNLADTKSAKTRITSEIFRRVKSLKPPGRFLHKIDAPGTSGGIIDDEEYWSEVDDTKALAKISQALREGAPAFRAAHGKTRKSQRSSQRRNSAPGSKKTEADCMYKTRSSKRRKTESPEAAYHRSTMAADLDISPPYYNDNSAAAAAGGDIRLDVDNYDSVFNHNHLQSYKNSPIFSNMGHPAAHEGYAGIASNDNRFDVPKPLNAHPLVNMFDYHASMSDVASAIPPTPLVLKPRMTSFTGIDSLPSLYAQAPASPYAMQYEQFDPYNFLSPVPTNNRAEVSKQNKLKREHSLSFSESELDTGDFTNPFDHDEEQAKEASLPNKHTTQWLELPYTSPNDPFPSPHVTPPNRGLSFENIGHIPSGHFLGSRKSSVTSSGERAGSQMDNASAHMYSNPKREGEGPKQN</sequence>
<dbReference type="Pfam" id="PF20710">
    <property type="entry name" value="DUF6824"/>
    <property type="match status" value="1"/>
</dbReference>
<protein>
    <recommendedName>
        <fullName evidence="2">DUF6824 domain-containing protein</fullName>
    </recommendedName>
</protein>
<feature type="region of interest" description="Disordered" evidence="1">
    <location>
        <begin position="1"/>
        <end position="71"/>
    </location>
</feature>
<comment type="caution">
    <text evidence="3">The sequence shown here is derived from an EMBL/GenBank/DDBJ whole genome shotgun (WGS) entry which is preliminary data.</text>
</comment>